<keyword evidence="5 7" id="KW-1133">Transmembrane helix</keyword>
<evidence type="ECO:0000256" key="4">
    <source>
        <dbReference type="ARBA" id="ARBA00022692"/>
    </source>
</evidence>
<dbReference type="InterPro" id="IPR006043">
    <property type="entry name" value="NCS2"/>
</dbReference>
<dbReference type="InterPro" id="IPR045018">
    <property type="entry name" value="Azg-like"/>
</dbReference>
<dbReference type="AlphaFoldDB" id="A0A179VCZ1"/>
<feature type="transmembrane region" description="Helical" evidence="7">
    <location>
        <begin position="88"/>
        <end position="107"/>
    </location>
</feature>
<dbReference type="GO" id="GO:0005886">
    <property type="term" value="C:plasma membrane"/>
    <property type="evidence" value="ECO:0007669"/>
    <property type="project" value="TreeGrafter"/>
</dbReference>
<feature type="transmembrane region" description="Helical" evidence="7">
    <location>
        <begin position="62"/>
        <end position="83"/>
    </location>
</feature>
<feature type="transmembrane region" description="Helical" evidence="7">
    <location>
        <begin position="270"/>
        <end position="291"/>
    </location>
</feature>
<feature type="transmembrane region" description="Helical" evidence="7">
    <location>
        <begin position="187"/>
        <end position="208"/>
    </location>
</feature>
<feature type="transmembrane region" description="Helical" evidence="7">
    <location>
        <begin position="452"/>
        <end position="469"/>
    </location>
</feature>
<name>A0A179VCZ1_9MYCO</name>
<gene>
    <name evidence="8" type="ORF">AWB85_07495</name>
</gene>
<keyword evidence="6 7" id="KW-0472">Membrane</keyword>
<reference evidence="8 9" key="1">
    <citation type="submission" date="2016-01" db="EMBL/GenBank/DDBJ databases">
        <title>Mycobacterium immunogenum strain CD11_6 genome sequencing and assembly.</title>
        <authorList>
            <person name="Kaur G."/>
            <person name="Nair G.R."/>
            <person name="Mayilraj S."/>
        </authorList>
    </citation>
    <scope>NUCLEOTIDE SEQUENCE [LARGE SCALE GENOMIC DNA]</scope>
    <source>
        <strain evidence="8 9">CD11-6</strain>
    </source>
</reference>
<proteinExistence type="inferred from homology"/>
<feature type="transmembrane region" description="Helical" evidence="7">
    <location>
        <begin position="144"/>
        <end position="167"/>
    </location>
</feature>
<evidence type="ECO:0000313" key="9">
    <source>
        <dbReference type="Proteomes" id="UP000186919"/>
    </source>
</evidence>
<dbReference type="GO" id="GO:0005345">
    <property type="term" value="F:purine nucleobase transmembrane transporter activity"/>
    <property type="evidence" value="ECO:0007669"/>
    <property type="project" value="TreeGrafter"/>
</dbReference>
<dbReference type="PANTHER" id="PTHR43337:SF1">
    <property type="entry name" value="XANTHINE_URACIL PERMEASE C887.17-RELATED"/>
    <property type="match status" value="1"/>
</dbReference>
<comment type="caution">
    <text evidence="8">The sequence shown here is derived from an EMBL/GenBank/DDBJ whole genome shotgun (WGS) entry which is preliminary data.</text>
</comment>
<evidence type="ECO:0000256" key="6">
    <source>
        <dbReference type="ARBA" id="ARBA00023136"/>
    </source>
</evidence>
<dbReference type="GO" id="GO:0012505">
    <property type="term" value="C:endomembrane system"/>
    <property type="evidence" value="ECO:0007669"/>
    <property type="project" value="UniProtKB-SubCell"/>
</dbReference>
<evidence type="ECO:0000313" key="8">
    <source>
        <dbReference type="EMBL" id="OAT68815.1"/>
    </source>
</evidence>
<evidence type="ECO:0000256" key="7">
    <source>
        <dbReference type="SAM" id="Phobius"/>
    </source>
</evidence>
<dbReference type="RefSeq" id="WP_064629760.1">
    <property type="nucleotide sequence ID" value="NZ_LQYE01000012.1"/>
</dbReference>
<keyword evidence="3" id="KW-0813">Transport</keyword>
<protein>
    <submittedName>
        <fullName evidence="8">MFS transporter</fullName>
    </submittedName>
</protein>
<feature type="transmembrane region" description="Helical" evidence="7">
    <location>
        <begin position="360"/>
        <end position="380"/>
    </location>
</feature>
<comment type="subcellular location">
    <subcellularLocation>
        <location evidence="1">Endomembrane system</location>
        <topology evidence="1">Multi-pass membrane protein</topology>
    </subcellularLocation>
</comment>
<sequence>MTALLDRFFRITERQSTVAREVRGGIVTFFAMGYIVVLNPLIIGGEPGRAHNADVLGHVLPVGQVAAVTALAAGVMSILFGFIANYPFALAAGLGINSLLAVSFAPQMTWPEAMGLVIVDGLVIVALGISGFRTAVFHAIPNELKAALAAGIGCFIAFIGFVDAGFVRRIPDAANTTVPVGLGIDNSVATIPTLIFAVGVLLMAILVVRKVRGGLLIGIVAMTVVSMIAQALAGRGAQPADPKGWNLTVPDWPSSAGGLPDLGLLGQVDMFGAFTRVGVLSATVLVFALVLSNFFDAMGTMTGLGKEAGLADGRGTLPGIGRALSVEGVGAVIGGVSSSSSNTVFVESASGIAEGARTGLANVVTGLLFLAAMFFTPLYSIVPMEAAAPALVVVGAMMIGQLRSIDFTRFDYALPCFLTVVTMPFTYSIANGIGVGFISWVVLAVAGGKARSVHPLLYVVAGLFVVYFAKGPIESLIT</sequence>
<dbReference type="Proteomes" id="UP000186919">
    <property type="component" value="Unassembled WGS sequence"/>
</dbReference>
<evidence type="ECO:0000256" key="3">
    <source>
        <dbReference type="ARBA" id="ARBA00022448"/>
    </source>
</evidence>
<feature type="transmembrane region" description="Helical" evidence="7">
    <location>
        <begin position="215"/>
        <end position="233"/>
    </location>
</feature>
<dbReference type="Pfam" id="PF00860">
    <property type="entry name" value="Xan_ur_permease"/>
    <property type="match status" value="1"/>
</dbReference>
<organism evidence="8 9">
    <name type="scientific">Mycobacteroides immunogenum</name>
    <dbReference type="NCBI Taxonomy" id="83262"/>
    <lineage>
        <taxon>Bacteria</taxon>
        <taxon>Bacillati</taxon>
        <taxon>Actinomycetota</taxon>
        <taxon>Actinomycetes</taxon>
        <taxon>Mycobacteriales</taxon>
        <taxon>Mycobacteriaceae</taxon>
        <taxon>Mycobacteroides</taxon>
    </lineage>
</organism>
<comment type="similarity">
    <text evidence="2">Belongs to the nucleobase:cation symporter-2 (NCS2) (TC 2.A.40) family. Azg-like subfamily.</text>
</comment>
<feature type="transmembrane region" description="Helical" evidence="7">
    <location>
        <begin position="386"/>
        <end position="405"/>
    </location>
</feature>
<dbReference type="PANTHER" id="PTHR43337">
    <property type="entry name" value="XANTHINE/URACIL PERMEASE C887.17-RELATED"/>
    <property type="match status" value="1"/>
</dbReference>
<accession>A0A179VCZ1</accession>
<evidence type="ECO:0000256" key="5">
    <source>
        <dbReference type="ARBA" id="ARBA00022989"/>
    </source>
</evidence>
<feature type="transmembrane region" description="Helical" evidence="7">
    <location>
        <begin position="417"/>
        <end position="446"/>
    </location>
</feature>
<feature type="transmembrane region" description="Helical" evidence="7">
    <location>
        <begin position="113"/>
        <end position="132"/>
    </location>
</feature>
<keyword evidence="4 7" id="KW-0812">Transmembrane</keyword>
<evidence type="ECO:0000256" key="2">
    <source>
        <dbReference type="ARBA" id="ARBA00005697"/>
    </source>
</evidence>
<dbReference type="EMBL" id="LQYE01000012">
    <property type="protein sequence ID" value="OAT68815.1"/>
    <property type="molecule type" value="Genomic_DNA"/>
</dbReference>
<evidence type="ECO:0000256" key="1">
    <source>
        <dbReference type="ARBA" id="ARBA00004127"/>
    </source>
</evidence>
<feature type="transmembrane region" description="Helical" evidence="7">
    <location>
        <begin position="21"/>
        <end position="42"/>
    </location>
</feature>